<dbReference type="PROSITE" id="PS51918">
    <property type="entry name" value="RADICAL_SAM"/>
    <property type="match status" value="1"/>
</dbReference>
<keyword evidence="10" id="KW-0408">Iron</keyword>
<dbReference type="SFLD" id="SFLDG01070">
    <property type="entry name" value="PLP-dependent"/>
    <property type="match status" value="1"/>
</dbReference>
<evidence type="ECO:0000256" key="15">
    <source>
        <dbReference type="PIRSR" id="PIRSR603739-50"/>
    </source>
</evidence>
<sequence length="340" mass="37468">MNHLMSEQQNSTDFAAKNWQQQLAEAFSTIEDLCDFLNLSPNELPVSLTASKSFSLRVPLSFAACMEKGNPYDPLLRHVLPIEDELFAYPGFSDDPVGDLPATAQAGVIHKYYGRVLLINTGSCAINCRYCFRRNFPYADLQLSKQKQAAAIDYIKADTCISEVIFSGGDPLLLSDARLANLIEQLDGIAHVIRIRLHSRLPIVLPARITDEFIATLTRSRKQIIMVTHCNHANELSADTIRASHALKRHGVTLFNQAVLLSGVNDNAQILCNLSEALFAQGIIPYYLHLLDKATGTGHFEVSKTQALALMEDIRAQLPGYLVPKLVEECAGATSKQSVG</sequence>
<evidence type="ECO:0000256" key="5">
    <source>
        <dbReference type="ARBA" id="ARBA00022363"/>
    </source>
</evidence>
<dbReference type="Gene3D" id="3.20.20.70">
    <property type="entry name" value="Aldolase class I"/>
    <property type="match status" value="1"/>
</dbReference>
<accession>A0A1R4HDL8</accession>
<comment type="cofactor">
    <cofactor evidence="2 15">
        <name>pyridoxal 5'-phosphate</name>
        <dbReference type="ChEBI" id="CHEBI:597326"/>
    </cofactor>
</comment>
<keyword evidence="9 15" id="KW-0663">Pyridoxal phosphate</keyword>
<dbReference type="SUPFAM" id="SSF102114">
    <property type="entry name" value="Radical SAM enzymes"/>
    <property type="match status" value="1"/>
</dbReference>
<dbReference type="SFLD" id="SFLDF00314">
    <property type="entry name" value="L-lysine_2_3-aminomutase_(yjeK"/>
    <property type="match status" value="1"/>
</dbReference>
<gene>
    <name evidence="17" type="primary">epmB</name>
    <name evidence="17" type="ORF">CRENPOLYSF2_390018</name>
</gene>
<organism evidence="17 18">
    <name type="scientific">Crenothrix polyspora</name>
    <dbReference type="NCBI Taxonomy" id="360316"/>
    <lineage>
        <taxon>Bacteria</taxon>
        <taxon>Pseudomonadati</taxon>
        <taxon>Pseudomonadota</taxon>
        <taxon>Gammaproteobacteria</taxon>
        <taxon>Methylococcales</taxon>
        <taxon>Crenotrichaceae</taxon>
        <taxon>Crenothrix</taxon>
    </lineage>
</organism>
<dbReference type="InterPro" id="IPR022462">
    <property type="entry name" value="EpmB"/>
</dbReference>
<feature type="domain" description="Radical SAM core" evidence="16">
    <location>
        <begin position="110"/>
        <end position="322"/>
    </location>
</feature>
<comment type="similarity">
    <text evidence="4">Belongs to the radical SAM superfamily. KamA family.</text>
</comment>
<dbReference type="InterPro" id="IPR003739">
    <property type="entry name" value="Lys_aminomutase/Glu_NH3_mut"/>
</dbReference>
<keyword evidence="11 14" id="KW-0411">Iron-sulfur</keyword>
<dbReference type="SFLD" id="SFLDS00029">
    <property type="entry name" value="Radical_SAM"/>
    <property type="match status" value="1"/>
</dbReference>
<evidence type="ECO:0000256" key="12">
    <source>
        <dbReference type="ARBA" id="ARBA00023235"/>
    </source>
</evidence>
<dbReference type="AlphaFoldDB" id="A0A1R4HDL8"/>
<comment type="catalytic activity">
    <reaction evidence="1">
        <text>L-lysine = D-beta-lysine</text>
        <dbReference type="Rhea" id="RHEA:44148"/>
        <dbReference type="ChEBI" id="CHEBI:32551"/>
        <dbReference type="ChEBI" id="CHEBI:84138"/>
    </reaction>
</comment>
<protein>
    <recommendedName>
        <fullName evidence="5">L-lysine 2,3-aminomutase</fullName>
    </recommendedName>
    <alternativeName>
        <fullName evidence="13">EF-P post-translational modification enzyme B</fullName>
    </alternativeName>
</protein>
<evidence type="ECO:0000313" key="18">
    <source>
        <dbReference type="Proteomes" id="UP000195442"/>
    </source>
</evidence>
<dbReference type="GO" id="GO:0046872">
    <property type="term" value="F:metal ion binding"/>
    <property type="evidence" value="ECO:0007669"/>
    <property type="project" value="UniProtKB-KW"/>
</dbReference>
<reference evidence="18" key="1">
    <citation type="submission" date="2017-02" db="EMBL/GenBank/DDBJ databases">
        <authorList>
            <person name="Daims H."/>
        </authorList>
    </citation>
    <scope>NUCLEOTIDE SEQUENCE [LARGE SCALE GENOMIC DNA]</scope>
</reference>
<keyword evidence="8 14" id="KW-0479">Metal-binding</keyword>
<dbReference type="Pfam" id="PF04055">
    <property type="entry name" value="Radical_SAM"/>
    <property type="match status" value="1"/>
</dbReference>
<evidence type="ECO:0000256" key="14">
    <source>
        <dbReference type="PIRSR" id="PIRSR004911-1"/>
    </source>
</evidence>
<dbReference type="Proteomes" id="UP000195442">
    <property type="component" value="Unassembled WGS sequence"/>
</dbReference>
<dbReference type="GO" id="GO:0051539">
    <property type="term" value="F:4 iron, 4 sulfur cluster binding"/>
    <property type="evidence" value="ECO:0007669"/>
    <property type="project" value="UniProtKB-KW"/>
</dbReference>
<keyword evidence="6 14" id="KW-0004">4Fe-4S</keyword>
<evidence type="ECO:0000256" key="6">
    <source>
        <dbReference type="ARBA" id="ARBA00022485"/>
    </source>
</evidence>
<evidence type="ECO:0000256" key="4">
    <source>
        <dbReference type="ARBA" id="ARBA00008703"/>
    </source>
</evidence>
<feature type="binding site" evidence="14">
    <location>
        <position position="131"/>
    </location>
    <ligand>
        <name>[4Fe-4S] cluster</name>
        <dbReference type="ChEBI" id="CHEBI:49883"/>
        <note>4Fe-4S-S-AdoMet</note>
    </ligand>
</feature>
<evidence type="ECO:0000256" key="3">
    <source>
        <dbReference type="ARBA" id="ARBA00001966"/>
    </source>
</evidence>
<name>A0A1R4HDL8_9GAMM</name>
<dbReference type="PANTHER" id="PTHR30538">
    <property type="entry name" value="LYSINE 2,3-AMINOMUTASE-RELATED"/>
    <property type="match status" value="1"/>
</dbReference>
<dbReference type="EMBL" id="FUKJ01000323">
    <property type="protein sequence ID" value="SJM94309.1"/>
    <property type="molecule type" value="Genomic_DNA"/>
</dbReference>
<dbReference type="NCBIfam" id="TIGR03821">
    <property type="entry name" value="EFP_modif_epmB"/>
    <property type="match status" value="1"/>
</dbReference>
<evidence type="ECO:0000256" key="8">
    <source>
        <dbReference type="ARBA" id="ARBA00022723"/>
    </source>
</evidence>
<evidence type="ECO:0000256" key="7">
    <source>
        <dbReference type="ARBA" id="ARBA00022691"/>
    </source>
</evidence>
<dbReference type="PIRSF" id="PIRSF004911">
    <property type="entry name" value="DUF160"/>
    <property type="match status" value="1"/>
</dbReference>
<evidence type="ECO:0000256" key="13">
    <source>
        <dbReference type="ARBA" id="ARBA00030756"/>
    </source>
</evidence>
<dbReference type="PANTHER" id="PTHR30538:SF1">
    <property type="entry name" value="L-LYSINE 2,3-AMINOMUTASE"/>
    <property type="match status" value="1"/>
</dbReference>
<feature type="binding site" evidence="14">
    <location>
        <position position="124"/>
    </location>
    <ligand>
        <name>[4Fe-4S] cluster</name>
        <dbReference type="ChEBI" id="CHEBI:49883"/>
        <note>4Fe-4S-S-AdoMet</note>
    </ligand>
</feature>
<dbReference type="GO" id="GO:0016853">
    <property type="term" value="F:isomerase activity"/>
    <property type="evidence" value="ECO:0007669"/>
    <property type="project" value="UniProtKB-KW"/>
</dbReference>
<proteinExistence type="inferred from homology"/>
<evidence type="ECO:0000256" key="11">
    <source>
        <dbReference type="ARBA" id="ARBA00023014"/>
    </source>
</evidence>
<evidence type="ECO:0000259" key="16">
    <source>
        <dbReference type="PROSITE" id="PS51918"/>
    </source>
</evidence>
<dbReference type="InterPro" id="IPR007197">
    <property type="entry name" value="rSAM"/>
</dbReference>
<keyword evidence="7" id="KW-0949">S-adenosyl-L-methionine</keyword>
<dbReference type="NCBIfam" id="TIGR00238">
    <property type="entry name" value="KamA family radical SAM protein"/>
    <property type="match status" value="1"/>
</dbReference>
<comment type="cofactor">
    <cofactor evidence="3">
        <name>[4Fe-4S] cluster</name>
        <dbReference type="ChEBI" id="CHEBI:49883"/>
    </cofactor>
</comment>
<dbReference type="InterPro" id="IPR013785">
    <property type="entry name" value="Aldolase_TIM"/>
</dbReference>
<dbReference type="CDD" id="cd01335">
    <property type="entry name" value="Radical_SAM"/>
    <property type="match status" value="1"/>
</dbReference>
<keyword evidence="18" id="KW-1185">Reference proteome</keyword>
<feature type="modified residue" description="N6-(pyridoxal phosphate)lysine" evidence="15">
    <location>
        <position position="336"/>
    </location>
</feature>
<dbReference type="InterPro" id="IPR058240">
    <property type="entry name" value="rSAM_sf"/>
</dbReference>
<evidence type="ECO:0000256" key="9">
    <source>
        <dbReference type="ARBA" id="ARBA00022898"/>
    </source>
</evidence>
<evidence type="ECO:0000313" key="17">
    <source>
        <dbReference type="EMBL" id="SJM94309.1"/>
    </source>
</evidence>
<evidence type="ECO:0000256" key="2">
    <source>
        <dbReference type="ARBA" id="ARBA00001933"/>
    </source>
</evidence>
<evidence type="ECO:0000256" key="1">
    <source>
        <dbReference type="ARBA" id="ARBA00001352"/>
    </source>
</evidence>
<keyword evidence="12 17" id="KW-0413">Isomerase</keyword>
<feature type="binding site" evidence="14">
    <location>
        <position position="128"/>
    </location>
    <ligand>
        <name>[4Fe-4S] cluster</name>
        <dbReference type="ChEBI" id="CHEBI:49883"/>
        <note>4Fe-4S-S-AdoMet</note>
    </ligand>
</feature>
<evidence type="ECO:0000256" key="10">
    <source>
        <dbReference type="ARBA" id="ARBA00023004"/>
    </source>
</evidence>